<reference evidence="2 3" key="1">
    <citation type="submission" date="2019-06" db="EMBL/GenBank/DDBJ databases">
        <title>Flavobacteriaceae Paucihalobacterium erythroidium CWB-1, complete genome.</title>
        <authorList>
            <person name="Wu S."/>
        </authorList>
    </citation>
    <scope>NUCLEOTIDE SEQUENCE [LARGE SCALE GENOMIC DNA]</scope>
    <source>
        <strain evidence="2 3">CWB-1</strain>
    </source>
</reference>
<evidence type="ECO:0000313" key="2">
    <source>
        <dbReference type="EMBL" id="TPV34692.1"/>
    </source>
</evidence>
<feature type="signal peptide" evidence="1">
    <location>
        <begin position="1"/>
        <end position="23"/>
    </location>
</feature>
<evidence type="ECO:0000256" key="1">
    <source>
        <dbReference type="SAM" id="SignalP"/>
    </source>
</evidence>
<dbReference type="AlphaFoldDB" id="A0A506PN46"/>
<keyword evidence="1" id="KW-0732">Signal</keyword>
<sequence>MKRILLSIVLIAFTLTNIFCCKAQGNVIELTSNEDLNYYLSNIAEINANSYSLFSDAIFINIFTVHDSKATPNNYFEGYDSVLQSVLITITPDGDYYTKSKLFKIEGLEAPKLIAIKEQQYPNFEITLESGPFKKRTTKSFILQVDF</sequence>
<protein>
    <submittedName>
        <fullName evidence="2">Uncharacterized protein</fullName>
    </submittedName>
</protein>
<dbReference type="OrthoDB" id="827305at2"/>
<organism evidence="2 3">
    <name type="scientific">Paucihalobacter ruber</name>
    <dbReference type="NCBI Taxonomy" id="2567861"/>
    <lineage>
        <taxon>Bacteria</taxon>
        <taxon>Pseudomonadati</taxon>
        <taxon>Bacteroidota</taxon>
        <taxon>Flavobacteriia</taxon>
        <taxon>Flavobacteriales</taxon>
        <taxon>Flavobacteriaceae</taxon>
        <taxon>Paucihalobacter</taxon>
    </lineage>
</organism>
<evidence type="ECO:0000313" key="3">
    <source>
        <dbReference type="Proteomes" id="UP000317332"/>
    </source>
</evidence>
<name>A0A506PN46_9FLAO</name>
<dbReference type="RefSeq" id="WP_140989115.1">
    <property type="nucleotide sequence ID" value="NZ_VHIQ01000002.1"/>
</dbReference>
<dbReference type="Proteomes" id="UP000317332">
    <property type="component" value="Unassembled WGS sequence"/>
</dbReference>
<proteinExistence type="predicted"/>
<keyword evidence="3" id="KW-1185">Reference proteome</keyword>
<accession>A0A506PN46</accession>
<comment type="caution">
    <text evidence="2">The sequence shown here is derived from an EMBL/GenBank/DDBJ whole genome shotgun (WGS) entry which is preliminary data.</text>
</comment>
<feature type="chain" id="PRO_5021253955" evidence="1">
    <location>
        <begin position="24"/>
        <end position="147"/>
    </location>
</feature>
<dbReference type="EMBL" id="VHIQ01000002">
    <property type="protein sequence ID" value="TPV34692.1"/>
    <property type="molecule type" value="Genomic_DNA"/>
</dbReference>
<gene>
    <name evidence="2" type="ORF">FJ651_03945</name>
</gene>